<dbReference type="InterPro" id="IPR036047">
    <property type="entry name" value="F-box-like_dom_sf"/>
</dbReference>
<feature type="compositionally biased region" description="Basic residues" evidence="7">
    <location>
        <begin position="27"/>
        <end position="40"/>
    </location>
</feature>
<dbReference type="CDD" id="cd22151">
    <property type="entry name" value="F-box_AtGID2-like"/>
    <property type="match status" value="1"/>
</dbReference>
<comment type="subcellular location">
    <subcellularLocation>
        <location evidence="1">Nucleus</location>
    </subcellularLocation>
</comment>
<protein>
    <recommendedName>
        <fullName evidence="6">F-box protein GID2</fullName>
    </recommendedName>
</protein>
<evidence type="ECO:0000256" key="6">
    <source>
        <dbReference type="ARBA" id="ARBA00069742"/>
    </source>
</evidence>
<reference evidence="9" key="3">
    <citation type="journal article" date="2017" name="Nature">
        <title>Genome sequence of the progenitor of the wheat D genome Aegilops tauschii.</title>
        <authorList>
            <person name="Luo M.C."/>
            <person name="Gu Y.Q."/>
            <person name="Puiu D."/>
            <person name="Wang H."/>
            <person name="Twardziok S.O."/>
            <person name="Deal K.R."/>
            <person name="Huo N."/>
            <person name="Zhu T."/>
            <person name="Wang L."/>
            <person name="Wang Y."/>
            <person name="McGuire P.E."/>
            <person name="Liu S."/>
            <person name="Long H."/>
            <person name="Ramasamy R.K."/>
            <person name="Rodriguez J.C."/>
            <person name="Van S.L."/>
            <person name="Yuan L."/>
            <person name="Wang Z."/>
            <person name="Xia Z."/>
            <person name="Xiao L."/>
            <person name="Anderson O.D."/>
            <person name="Ouyang S."/>
            <person name="Liang Y."/>
            <person name="Zimin A.V."/>
            <person name="Pertea G."/>
            <person name="Qi P."/>
            <person name="Bennetzen J.L."/>
            <person name="Dai X."/>
            <person name="Dawson M.W."/>
            <person name="Muller H.G."/>
            <person name="Kugler K."/>
            <person name="Rivarola-Duarte L."/>
            <person name="Spannagl M."/>
            <person name="Mayer K.F.X."/>
            <person name="Lu F.H."/>
            <person name="Bevan M.W."/>
            <person name="Leroy P."/>
            <person name="Li P."/>
            <person name="You F.M."/>
            <person name="Sun Q."/>
            <person name="Liu Z."/>
            <person name="Lyons E."/>
            <person name="Wicker T."/>
            <person name="Salzberg S.L."/>
            <person name="Devos K.M."/>
            <person name="Dvorak J."/>
        </authorList>
    </citation>
    <scope>NUCLEOTIDE SEQUENCE [LARGE SCALE GENOMIC DNA]</scope>
    <source>
        <strain evidence="9">cv. AL8/78</strain>
    </source>
</reference>
<feature type="domain" description="F-box" evidence="8">
    <location>
        <begin position="195"/>
        <end position="234"/>
    </location>
</feature>
<feature type="compositionally biased region" description="Basic and acidic residues" evidence="7">
    <location>
        <begin position="320"/>
        <end position="329"/>
    </location>
</feature>
<dbReference type="InterPro" id="IPR001810">
    <property type="entry name" value="F-box_dom"/>
</dbReference>
<dbReference type="SUPFAM" id="SSF81383">
    <property type="entry name" value="F-box domain"/>
    <property type="match status" value="1"/>
</dbReference>
<dbReference type="Pfam" id="PF12937">
    <property type="entry name" value="F-box-like"/>
    <property type="match status" value="1"/>
</dbReference>
<feature type="region of interest" description="Disordered" evidence="7">
    <location>
        <begin position="309"/>
        <end position="337"/>
    </location>
</feature>
<dbReference type="STRING" id="200361.A0A453DW46"/>
<feature type="compositionally biased region" description="Pro residues" evidence="7">
    <location>
        <begin position="10"/>
        <end position="26"/>
    </location>
</feature>
<feature type="compositionally biased region" description="Low complexity" evidence="7">
    <location>
        <begin position="274"/>
        <end position="292"/>
    </location>
</feature>
<feature type="compositionally biased region" description="Basic and acidic residues" evidence="7">
    <location>
        <begin position="106"/>
        <end position="116"/>
    </location>
</feature>
<keyword evidence="5" id="KW-0539">Nucleus</keyword>
<dbReference type="EnsemblPlants" id="AET3Gv20123500.4">
    <property type="protein sequence ID" value="AET3Gv20123500.4"/>
    <property type="gene ID" value="AET3Gv20123500"/>
</dbReference>
<feature type="compositionally biased region" description="Low complexity" evidence="7">
    <location>
        <begin position="180"/>
        <end position="190"/>
    </location>
</feature>
<feature type="compositionally biased region" description="Low complexity" evidence="7">
    <location>
        <begin position="159"/>
        <end position="173"/>
    </location>
</feature>
<evidence type="ECO:0000256" key="2">
    <source>
        <dbReference type="ARBA" id="ARBA00004906"/>
    </source>
</evidence>
<evidence type="ECO:0000256" key="4">
    <source>
        <dbReference type="ARBA" id="ARBA00022941"/>
    </source>
</evidence>
<dbReference type="FunFam" id="1.20.1280.50:FF:000067">
    <property type="entry name" value="F-box protein GID2"/>
    <property type="match status" value="1"/>
</dbReference>
<accession>A0A453DW46</accession>
<dbReference type="Proteomes" id="UP000015105">
    <property type="component" value="Chromosome 3D"/>
</dbReference>
<organism evidence="9 10">
    <name type="scientific">Aegilops tauschii subsp. strangulata</name>
    <name type="common">Goatgrass</name>
    <dbReference type="NCBI Taxonomy" id="200361"/>
    <lineage>
        <taxon>Eukaryota</taxon>
        <taxon>Viridiplantae</taxon>
        <taxon>Streptophyta</taxon>
        <taxon>Embryophyta</taxon>
        <taxon>Tracheophyta</taxon>
        <taxon>Spermatophyta</taxon>
        <taxon>Magnoliopsida</taxon>
        <taxon>Liliopsida</taxon>
        <taxon>Poales</taxon>
        <taxon>Poaceae</taxon>
        <taxon>BOP clade</taxon>
        <taxon>Pooideae</taxon>
        <taxon>Triticodae</taxon>
        <taxon>Triticeae</taxon>
        <taxon>Triticinae</taxon>
        <taxon>Aegilops</taxon>
    </lineage>
</organism>
<dbReference type="AlphaFoldDB" id="A0A453DW46"/>
<reference evidence="9" key="5">
    <citation type="journal article" date="2021" name="G3 (Bethesda)">
        <title>Aegilops tauschii genome assembly Aet v5.0 features greater sequence contiguity and improved annotation.</title>
        <authorList>
            <person name="Wang L."/>
            <person name="Zhu T."/>
            <person name="Rodriguez J.C."/>
            <person name="Deal K.R."/>
            <person name="Dubcovsky J."/>
            <person name="McGuire P.E."/>
            <person name="Lux T."/>
            <person name="Spannagl M."/>
            <person name="Mayer K.F.X."/>
            <person name="Baldrich P."/>
            <person name="Meyers B.C."/>
            <person name="Huo N."/>
            <person name="Gu Y.Q."/>
            <person name="Zhou H."/>
            <person name="Devos K.M."/>
            <person name="Bennetzen J.L."/>
            <person name="Unver T."/>
            <person name="Budak H."/>
            <person name="Gulick P.J."/>
            <person name="Galiba G."/>
            <person name="Kalapos B."/>
            <person name="Nelson D.R."/>
            <person name="Li P."/>
            <person name="You F.M."/>
            <person name="Luo M.C."/>
            <person name="Dvorak J."/>
        </authorList>
    </citation>
    <scope>NUCLEOTIDE SEQUENCE [LARGE SCALE GENOMIC DNA]</scope>
    <source>
        <strain evidence="9">cv. AL8/78</strain>
    </source>
</reference>
<dbReference type="PANTHER" id="PTHR47750">
    <property type="entry name" value="F-BOX PROTEIN SNE"/>
    <property type="match status" value="1"/>
</dbReference>
<evidence type="ECO:0000259" key="8">
    <source>
        <dbReference type="Pfam" id="PF12937"/>
    </source>
</evidence>
<evidence type="ECO:0000313" key="10">
    <source>
        <dbReference type="Proteomes" id="UP000015105"/>
    </source>
</evidence>
<dbReference type="GO" id="GO:0009937">
    <property type="term" value="P:regulation of gibberellic acid mediated signaling pathway"/>
    <property type="evidence" value="ECO:0007669"/>
    <property type="project" value="InterPro"/>
</dbReference>
<keyword evidence="3" id="KW-0833">Ubl conjugation pathway</keyword>
<dbReference type="GO" id="GO:0005634">
    <property type="term" value="C:nucleus"/>
    <property type="evidence" value="ECO:0007669"/>
    <property type="project" value="UniProtKB-SubCell"/>
</dbReference>
<evidence type="ECO:0000256" key="1">
    <source>
        <dbReference type="ARBA" id="ARBA00004123"/>
    </source>
</evidence>
<keyword evidence="4" id="KW-0939">Gibberellin signaling pathway</keyword>
<dbReference type="GO" id="GO:0009740">
    <property type="term" value="P:gibberellic acid mediated signaling pathway"/>
    <property type="evidence" value="ECO:0007669"/>
    <property type="project" value="UniProtKB-KW"/>
</dbReference>
<evidence type="ECO:0000256" key="3">
    <source>
        <dbReference type="ARBA" id="ARBA00022786"/>
    </source>
</evidence>
<name>A0A453DW46_AEGTS</name>
<comment type="pathway">
    <text evidence="2">Protein modification; protein ubiquitination.</text>
</comment>
<reference evidence="9" key="4">
    <citation type="submission" date="2019-03" db="UniProtKB">
        <authorList>
            <consortium name="EnsemblPlants"/>
        </authorList>
    </citation>
    <scope>IDENTIFICATION</scope>
</reference>
<feature type="region of interest" description="Disordered" evidence="7">
    <location>
        <begin position="1"/>
        <end position="191"/>
    </location>
</feature>
<dbReference type="Gene3D" id="1.20.1280.50">
    <property type="match status" value="1"/>
</dbReference>
<dbReference type="GO" id="GO:0019005">
    <property type="term" value="C:SCF ubiquitin ligase complex"/>
    <property type="evidence" value="ECO:0007669"/>
    <property type="project" value="InterPro"/>
</dbReference>
<proteinExistence type="predicted"/>
<dbReference type="InterPro" id="IPR044184">
    <property type="entry name" value="SNE/GID2"/>
</dbReference>
<reference evidence="10" key="1">
    <citation type="journal article" date="2014" name="Science">
        <title>Ancient hybridizations among the ancestral genomes of bread wheat.</title>
        <authorList>
            <consortium name="International Wheat Genome Sequencing Consortium,"/>
            <person name="Marcussen T."/>
            <person name="Sandve S.R."/>
            <person name="Heier L."/>
            <person name="Spannagl M."/>
            <person name="Pfeifer M."/>
            <person name="Jakobsen K.S."/>
            <person name="Wulff B.B."/>
            <person name="Steuernagel B."/>
            <person name="Mayer K.F."/>
            <person name="Olsen O.A."/>
        </authorList>
    </citation>
    <scope>NUCLEOTIDE SEQUENCE [LARGE SCALE GENOMIC DNA]</scope>
    <source>
        <strain evidence="10">cv. AL8/78</strain>
    </source>
</reference>
<feature type="compositionally biased region" description="Pro residues" evidence="7">
    <location>
        <begin position="53"/>
        <end position="62"/>
    </location>
</feature>
<evidence type="ECO:0000313" key="9">
    <source>
        <dbReference type="EnsemblPlants" id="AET3Gv20123500.4"/>
    </source>
</evidence>
<sequence length="337" mass="36516">LHTHTHHYFPLPPPDHPPTYQPPRRPICPHRHRYRRRRSSGSRSSRGTDELPLPFPSLPPAILPAKSLPLGDLARRSRSRSAPSCPQAFDPSLPRSPARAARQRIRRGEAQVDRYLRLAMKGPSGSSGGRDPWAPPPGSGGGGGGGSSQPAKKQQRTASSGQADEASTSSSSSQPPPQQQQPAPDGGDVPYLGEDLMFEVLRRAEARTLASAACVSRGWRALAQDERLWEAACVREWADLGFSEQQLRAVVLSLGGFRRLHAVSIRPIQRRRAGVPAAPAQGRGRRQQPPARLGRDQVQLSLSLFSIGFFQNMPNQPPPKKKDEGDGSDKGGGGRCG</sequence>
<dbReference type="Gramene" id="AET3Gv20123500.4">
    <property type="protein sequence ID" value="AET3Gv20123500.4"/>
    <property type="gene ID" value="AET3Gv20123500"/>
</dbReference>
<evidence type="ECO:0000256" key="7">
    <source>
        <dbReference type="SAM" id="MobiDB-lite"/>
    </source>
</evidence>
<feature type="region of interest" description="Disordered" evidence="7">
    <location>
        <begin position="273"/>
        <end position="293"/>
    </location>
</feature>
<reference evidence="10" key="2">
    <citation type="journal article" date="2017" name="Nat. Plants">
        <title>The Aegilops tauschii genome reveals multiple impacts of transposons.</title>
        <authorList>
            <person name="Zhao G."/>
            <person name="Zou C."/>
            <person name="Li K."/>
            <person name="Wang K."/>
            <person name="Li T."/>
            <person name="Gao L."/>
            <person name="Zhang X."/>
            <person name="Wang H."/>
            <person name="Yang Z."/>
            <person name="Liu X."/>
            <person name="Jiang W."/>
            <person name="Mao L."/>
            <person name="Kong X."/>
            <person name="Jiao Y."/>
            <person name="Jia J."/>
        </authorList>
    </citation>
    <scope>NUCLEOTIDE SEQUENCE [LARGE SCALE GENOMIC DNA]</scope>
    <source>
        <strain evidence="10">cv. AL8/78</strain>
    </source>
</reference>
<feature type="compositionally biased region" description="Polar residues" evidence="7">
    <location>
        <begin position="149"/>
        <end position="158"/>
    </location>
</feature>
<keyword evidence="10" id="KW-1185">Reference proteome</keyword>
<dbReference type="PANTHER" id="PTHR47750:SF7">
    <property type="entry name" value="F-BOX PROTEIN"/>
    <property type="match status" value="1"/>
</dbReference>
<evidence type="ECO:0000256" key="5">
    <source>
        <dbReference type="ARBA" id="ARBA00023242"/>
    </source>
</evidence>